<organism evidence="2 3">
    <name type="scientific">Aegilops tauschii subsp. strangulata</name>
    <name type="common">Goatgrass</name>
    <dbReference type="NCBI Taxonomy" id="200361"/>
    <lineage>
        <taxon>Eukaryota</taxon>
        <taxon>Viridiplantae</taxon>
        <taxon>Streptophyta</taxon>
        <taxon>Embryophyta</taxon>
        <taxon>Tracheophyta</taxon>
        <taxon>Spermatophyta</taxon>
        <taxon>Magnoliopsida</taxon>
        <taxon>Liliopsida</taxon>
        <taxon>Poales</taxon>
        <taxon>Poaceae</taxon>
        <taxon>BOP clade</taxon>
        <taxon>Pooideae</taxon>
        <taxon>Triticodae</taxon>
        <taxon>Triticeae</taxon>
        <taxon>Triticinae</taxon>
        <taxon>Aegilops</taxon>
    </lineage>
</organism>
<accession>A0A453IZU6</accession>
<evidence type="ECO:0000313" key="3">
    <source>
        <dbReference type="Proteomes" id="UP000015105"/>
    </source>
</evidence>
<dbReference type="Gramene" id="AET4Gv20744200.1">
    <property type="protein sequence ID" value="AET4Gv20744200.1"/>
    <property type="gene ID" value="AET4Gv20744200"/>
</dbReference>
<dbReference type="EnsemblPlants" id="AET4Gv20744200.1">
    <property type="protein sequence ID" value="AET4Gv20744200.1"/>
    <property type="gene ID" value="AET4Gv20744200"/>
</dbReference>
<name>A0A453IZU6_AEGTS</name>
<feature type="compositionally biased region" description="Basic residues" evidence="1">
    <location>
        <begin position="134"/>
        <end position="144"/>
    </location>
</feature>
<proteinExistence type="predicted"/>
<reference evidence="2" key="3">
    <citation type="journal article" date="2017" name="Nature">
        <title>Genome sequence of the progenitor of the wheat D genome Aegilops tauschii.</title>
        <authorList>
            <person name="Luo M.C."/>
            <person name="Gu Y.Q."/>
            <person name="Puiu D."/>
            <person name="Wang H."/>
            <person name="Twardziok S.O."/>
            <person name="Deal K.R."/>
            <person name="Huo N."/>
            <person name="Zhu T."/>
            <person name="Wang L."/>
            <person name="Wang Y."/>
            <person name="McGuire P.E."/>
            <person name="Liu S."/>
            <person name="Long H."/>
            <person name="Ramasamy R.K."/>
            <person name="Rodriguez J.C."/>
            <person name="Van S.L."/>
            <person name="Yuan L."/>
            <person name="Wang Z."/>
            <person name="Xia Z."/>
            <person name="Xiao L."/>
            <person name="Anderson O.D."/>
            <person name="Ouyang S."/>
            <person name="Liang Y."/>
            <person name="Zimin A.V."/>
            <person name="Pertea G."/>
            <person name="Qi P."/>
            <person name="Bennetzen J.L."/>
            <person name="Dai X."/>
            <person name="Dawson M.W."/>
            <person name="Muller H.G."/>
            <person name="Kugler K."/>
            <person name="Rivarola-Duarte L."/>
            <person name="Spannagl M."/>
            <person name="Mayer K.F.X."/>
            <person name="Lu F.H."/>
            <person name="Bevan M.W."/>
            <person name="Leroy P."/>
            <person name="Li P."/>
            <person name="You F.M."/>
            <person name="Sun Q."/>
            <person name="Liu Z."/>
            <person name="Lyons E."/>
            <person name="Wicker T."/>
            <person name="Salzberg S.L."/>
            <person name="Devos K.M."/>
            <person name="Dvorak J."/>
        </authorList>
    </citation>
    <scope>NUCLEOTIDE SEQUENCE [LARGE SCALE GENOMIC DNA]</scope>
    <source>
        <strain evidence="2">cv. AL8/78</strain>
    </source>
</reference>
<evidence type="ECO:0000313" key="2">
    <source>
        <dbReference type="EnsemblPlants" id="AET4Gv20744200.1"/>
    </source>
</evidence>
<sequence length="144" mass="15652">EIRILAYLSELLSLSSPSASLLPADLVFPGQPHRRRAPNPAASFGQRQGCENGRYSFQGPTFQQKRSLSWPTRSRPLPIPTGSYPSNANEEEDPPNTKFLASPHTTHGKGPVVPAGKQPTDAPNGRVPPLPAARARRHRLPPLP</sequence>
<feature type="region of interest" description="Disordered" evidence="1">
    <location>
        <begin position="32"/>
        <end position="144"/>
    </location>
</feature>
<dbReference type="Proteomes" id="UP000015105">
    <property type="component" value="Chromosome 4D"/>
</dbReference>
<evidence type="ECO:0000256" key="1">
    <source>
        <dbReference type="SAM" id="MobiDB-lite"/>
    </source>
</evidence>
<dbReference type="AlphaFoldDB" id="A0A453IZU6"/>
<reference evidence="3" key="1">
    <citation type="journal article" date="2014" name="Science">
        <title>Ancient hybridizations among the ancestral genomes of bread wheat.</title>
        <authorList>
            <consortium name="International Wheat Genome Sequencing Consortium,"/>
            <person name="Marcussen T."/>
            <person name="Sandve S.R."/>
            <person name="Heier L."/>
            <person name="Spannagl M."/>
            <person name="Pfeifer M."/>
            <person name="Jakobsen K.S."/>
            <person name="Wulff B.B."/>
            <person name="Steuernagel B."/>
            <person name="Mayer K.F."/>
            <person name="Olsen O.A."/>
        </authorList>
    </citation>
    <scope>NUCLEOTIDE SEQUENCE [LARGE SCALE GENOMIC DNA]</scope>
    <source>
        <strain evidence="3">cv. AL8/78</strain>
    </source>
</reference>
<reference evidence="3" key="2">
    <citation type="journal article" date="2017" name="Nat. Plants">
        <title>The Aegilops tauschii genome reveals multiple impacts of transposons.</title>
        <authorList>
            <person name="Zhao G."/>
            <person name="Zou C."/>
            <person name="Li K."/>
            <person name="Wang K."/>
            <person name="Li T."/>
            <person name="Gao L."/>
            <person name="Zhang X."/>
            <person name="Wang H."/>
            <person name="Yang Z."/>
            <person name="Liu X."/>
            <person name="Jiang W."/>
            <person name="Mao L."/>
            <person name="Kong X."/>
            <person name="Jiao Y."/>
            <person name="Jia J."/>
        </authorList>
    </citation>
    <scope>NUCLEOTIDE SEQUENCE [LARGE SCALE GENOMIC DNA]</scope>
    <source>
        <strain evidence="3">cv. AL8/78</strain>
    </source>
</reference>
<reference evidence="2" key="5">
    <citation type="journal article" date="2021" name="G3 (Bethesda)">
        <title>Aegilops tauschii genome assembly Aet v5.0 features greater sequence contiguity and improved annotation.</title>
        <authorList>
            <person name="Wang L."/>
            <person name="Zhu T."/>
            <person name="Rodriguez J.C."/>
            <person name="Deal K.R."/>
            <person name="Dubcovsky J."/>
            <person name="McGuire P.E."/>
            <person name="Lux T."/>
            <person name="Spannagl M."/>
            <person name="Mayer K.F.X."/>
            <person name="Baldrich P."/>
            <person name="Meyers B.C."/>
            <person name="Huo N."/>
            <person name="Gu Y.Q."/>
            <person name="Zhou H."/>
            <person name="Devos K.M."/>
            <person name="Bennetzen J.L."/>
            <person name="Unver T."/>
            <person name="Budak H."/>
            <person name="Gulick P.J."/>
            <person name="Galiba G."/>
            <person name="Kalapos B."/>
            <person name="Nelson D.R."/>
            <person name="Li P."/>
            <person name="You F.M."/>
            <person name="Luo M.C."/>
            <person name="Dvorak J."/>
        </authorList>
    </citation>
    <scope>NUCLEOTIDE SEQUENCE [LARGE SCALE GENOMIC DNA]</scope>
    <source>
        <strain evidence="2">cv. AL8/78</strain>
    </source>
</reference>
<reference evidence="2" key="4">
    <citation type="submission" date="2019-03" db="UniProtKB">
        <authorList>
            <consortium name="EnsemblPlants"/>
        </authorList>
    </citation>
    <scope>IDENTIFICATION</scope>
</reference>
<feature type="compositionally biased region" description="Polar residues" evidence="1">
    <location>
        <begin position="58"/>
        <end position="72"/>
    </location>
</feature>
<keyword evidence="3" id="KW-1185">Reference proteome</keyword>
<protein>
    <submittedName>
        <fullName evidence="2">Uncharacterized protein</fullName>
    </submittedName>
</protein>